<dbReference type="SUPFAM" id="SSF55874">
    <property type="entry name" value="ATPase domain of HSP90 chaperone/DNA topoisomerase II/histidine kinase"/>
    <property type="match status" value="1"/>
</dbReference>
<keyword evidence="6 7" id="KW-0472">Membrane</keyword>
<dbReference type="Pfam" id="PF06580">
    <property type="entry name" value="His_kinase"/>
    <property type="match status" value="1"/>
</dbReference>
<evidence type="ECO:0000256" key="3">
    <source>
        <dbReference type="ARBA" id="ARBA00022553"/>
    </source>
</evidence>
<dbReference type="InterPro" id="IPR003660">
    <property type="entry name" value="HAMP_dom"/>
</dbReference>
<evidence type="ECO:0000313" key="10">
    <source>
        <dbReference type="Proteomes" id="UP000266340"/>
    </source>
</evidence>
<keyword evidence="7" id="KW-1133">Transmembrane helix</keyword>
<evidence type="ECO:0000256" key="1">
    <source>
        <dbReference type="ARBA" id="ARBA00004651"/>
    </source>
</evidence>
<dbReference type="Pfam" id="PF02518">
    <property type="entry name" value="HATPase_c"/>
    <property type="match status" value="1"/>
</dbReference>
<feature type="transmembrane region" description="Helical" evidence="7">
    <location>
        <begin position="283"/>
        <end position="304"/>
    </location>
</feature>
<evidence type="ECO:0000313" key="9">
    <source>
        <dbReference type="EMBL" id="RIE02409.1"/>
    </source>
</evidence>
<dbReference type="SMART" id="SM00304">
    <property type="entry name" value="HAMP"/>
    <property type="match status" value="1"/>
</dbReference>
<dbReference type="InterPro" id="IPR010559">
    <property type="entry name" value="Sig_transdc_His_kin_internal"/>
</dbReference>
<dbReference type="CDD" id="cd06225">
    <property type="entry name" value="HAMP"/>
    <property type="match status" value="1"/>
</dbReference>
<dbReference type="SUPFAM" id="SSF158472">
    <property type="entry name" value="HAMP domain-like"/>
    <property type="match status" value="1"/>
</dbReference>
<dbReference type="InterPro" id="IPR050640">
    <property type="entry name" value="Bact_2-comp_sensor_kinase"/>
</dbReference>
<sequence>MLPTIFISLRTKFIVMFFVLITIPFLISGVFTYKQFTSSSENTTKSYALQIMNQIVINLDNDLKSMDKLMIVPFYDDNVMSILKHHSDSNISNPYITTGEFTKMNLFISSLTYDKPEIEGYFLFTEDGGLFSNLIENVRNDWQPDQNEWMDYVKEADGGMVIIPPHQASYYIYRQEMVFSVARLIKEPLTHRPLGVVKIDLTNKLFDRILSTVSLSENSKFFVSDQDGYPYYPSYHNADLQLFESNSKQTKSYHKISLQSSNSKLQILGFLSVSDLQQDANQLVTYTLLISILSLFVACAVAVLSSNRFIKPIHHLQSKMRNVEKGLFSERATVQTKDEIGQLTNGFNNMVQEINNLIEEVYETKDREREAELSTLQSQINPHFLYNTLELINMIALQKQQYMISDIVSSLGKLFRYTVDKKEKPVYLKEEVRFVEAYLQIQSFRYGDRLAYEVDIPMELNYVLVPKLILQPLVENAIEHGISEGEGTVNVKALQRGDELFISIQDSGKGMTVEQIESLEQTIFAKKDTFSEREHFGRERKGYALRNLHQRLRLLYGDSYGINIDKSLKTGCVMTINLPIQVEEIS</sequence>
<dbReference type="PROSITE" id="PS50885">
    <property type="entry name" value="HAMP"/>
    <property type="match status" value="1"/>
</dbReference>
<evidence type="ECO:0000256" key="5">
    <source>
        <dbReference type="ARBA" id="ARBA00022777"/>
    </source>
</evidence>
<dbReference type="GO" id="GO:0005886">
    <property type="term" value="C:plasma membrane"/>
    <property type="evidence" value="ECO:0007669"/>
    <property type="project" value="UniProtKB-SubCell"/>
</dbReference>
<keyword evidence="2" id="KW-1003">Cell membrane</keyword>
<protein>
    <submittedName>
        <fullName evidence="9">Sensor histidine kinase</fullName>
    </submittedName>
</protein>
<dbReference type="Gene3D" id="6.10.340.10">
    <property type="match status" value="1"/>
</dbReference>
<reference evidence="9 10" key="1">
    <citation type="submission" date="2018-09" db="EMBL/GenBank/DDBJ databases">
        <title>Cohnella cavernae sp. nov., isolated from a karst cave.</title>
        <authorList>
            <person name="Zhu H."/>
        </authorList>
    </citation>
    <scope>NUCLEOTIDE SEQUENCE [LARGE SCALE GENOMIC DNA]</scope>
    <source>
        <strain evidence="9 10">K2E09-144</strain>
    </source>
</reference>
<feature type="transmembrane region" description="Helical" evidence="7">
    <location>
        <begin position="12"/>
        <end position="33"/>
    </location>
</feature>
<keyword evidence="3" id="KW-0597">Phosphoprotein</keyword>
<dbReference type="Gene3D" id="3.30.565.10">
    <property type="entry name" value="Histidine kinase-like ATPase, C-terminal domain"/>
    <property type="match status" value="1"/>
</dbReference>
<keyword evidence="4" id="KW-0808">Transferase</keyword>
<dbReference type="InterPro" id="IPR003594">
    <property type="entry name" value="HATPase_dom"/>
</dbReference>
<dbReference type="Pfam" id="PF00672">
    <property type="entry name" value="HAMP"/>
    <property type="match status" value="1"/>
</dbReference>
<dbReference type="Proteomes" id="UP000266340">
    <property type="component" value="Unassembled WGS sequence"/>
</dbReference>
<name>A0A398CMF4_9BACL</name>
<feature type="domain" description="HAMP" evidence="8">
    <location>
        <begin position="307"/>
        <end position="359"/>
    </location>
</feature>
<gene>
    <name evidence="9" type="ORF">D3H35_17025</name>
</gene>
<comment type="caution">
    <text evidence="9">The sequence shown here is derived from an EMBL/GenBank/DDBJ whole genome shotgun (WGS) entry which is preliminary data.</text>
</comment>
<accession>A0A398CMF4</accession>
<proteinExistence type="predicted"/>
<dbReference type="PANTHER" id="PTHR34220:SF7">
    <property type="entry name" value="SENSOR HISTIDINE KINASE YPDA"/>
    <property type="match status" value="1"/>
</dbReference>
<keyword evidence="7" id="KW-0812">Transmembrane</keyword>
<dbReference type="PANTHER" id="PTHR34220">
    <property type="entry name" value="SENSOR HISTIDINE KINASE YPDA"/>
    <property type="match status" value="1"/>
</dbReference>
<evidence type="ECO:0000256" key="6">
    <source>
        <dbReference type="ARBA" id="ARBA00023136"/>
    </source>
</evidence>
<keyword evidence="5 9" id="KW-0418">Kinase</keyword>
<dbReference type="GO" id="GO:0000155">
    <property type="term" value="F:phosphorelay sensor kinase activity"/>
    <property type="evidence" value="ECO:0007669"/>
    <property type="project" value="InterPro"/>
</dbReference>
<keyword evidence="10" id="KW-1185">Reference proteome</keyword>
<evidence type="ECO:0000259" key="8">
    <source>
        <dbReference type="PROSITE" id="PS50885"/>
    </source>
</evidence>
<dbReference type="InterPro" id="IPR036890">
    <property type="entry name" value="HATPase_C_sf"/>
</dbReference>
<evidence type="ECO:0000256" key="2">
    <source>
        <dbReference type="ARBA" id="ARBA00022475"/>
    </source>
</evidence>
<evidence type="ECO:0000256" key="4">
    <source>
        <dbReference type="ARBA" id="ARBA00022679"/>
    </source>
</evidence>
<comment type="subcellular location">
    <subcellularLocation>
        <location evidence="1">Cell membrane</location>
        <topology evidence="1">Multi-pass membrane protein</topology>
    </subcellularLocation>
</comment>
<organism evidence="9 10">
    <name type="scientific">Cohnella faecalis</name>
    <dbReference type="NCBI Taxonomy" id="2315694"/>
    <lineage>
        <taxon>Bacteria</taxon>
        <taxon>Bacillati</taxon>
        <taxon>Bacillota</taxon>
        <taxon>Bacilli</taxon>
        <taxon>Bacillales</taxon>
        <taxon>Paenibacillaceae</taxon>
        <taxon>Cohnella</taxon>
    </lineage>
</organism>
<evidence type="ECO:0000256" key="7">
    <source>
        <dbReference type="SAM" id="Phobius"/>
    </source>
</evidence>
<dbReference type="AlphaFoldDB" id="A0A398CMF4"/>
<dbReference type="EMBL" id="QXJM01000039">
    <property type="protein sequence ID" value="RIE02409.1"/>
    <property type="molecule type" value="Genomic_DNA"/>
</dbReference>